<evidence type="ECO:0000313" key="2">
    <source>
        <dbReference type="EMBL" id="RSZ55374.1"/>
    </source>
</evidence>
<sequence>MHVYRNAVIAAAAACPVIAAGQTTEELKAELDALKAHVRKLEAMIDRAEQGRSEESSELARLRVKSDAADDAMETGGLKGLKVSGYIDPTYIRNRNASTSSFVFLNNNSSVNGSGESFGYDNTYFGSAMLNVDKELEGGTRLRISLMPSKGTASGYNFGNLVHEASVSIPLASLSTRLFAGQIPDWSGYEAIASTQNKLITHNLLFDFSAANFYTGAGLQFVRGKFDSKVMVGNMNSARIDHAREKTPGLFYRVDYARSEFSGLGLSGTHSGFDDDSAFGRLDLVEVDGYRTRGDFNFQGQLSYGRQRATAANRYKVGRQRWYGLSSLMSYKVMPRLEAIARLDYLHNSRGGGGVFGATLGSGCKDLGGLEANCPDGRNGFGAGMAWSGEDWVVIDPARGANRAALALGTQYLLMPGVSVKGEYRYDRATARVFKTSSDQYRRDNHVIGVSTVVSF</sequence>
<keyword evidence="1" id="KW-0175">Coiled coil</keyword>
<feature type="coiled-coil region" evidence="1">
    <location>
        <begin position="24"/>
        <end position="65"/>
    </location>
</feature>
<dbReference type="OrthoDB" id="8595088at2"/>
<dbReference type="InterPro" id="IPR021485">
    <property type="entry name" value="DUF3138"/>
</dbReference>
<reference evidence="2 3" key="1">
    <citation type="submission" date="2018-12" db="EMBL/GenBank/DDBJ databases">
        <authorList>
            <person name="Yang E."/>
        </authorList>
    </citation>
    <scope>NUCLEOTIDE SEQUENCE [LARGE SCALE GENOMIC DNA]</scope>
    <source>
        <strain evidence="2 3">SOD</strain>
    </source>
</reference>
<organism evidence="2 3">
    <name type="scientific">Massilia atriviolacea</name>
    <dbReference type="NCBI Taxonomy" id="2495579"/>
    <lineage>
        <taxon>Bacteria</taxon>
        <taxon>Pseudomonadati</taxon>
        <taxon>Pseudomonadota</taxon>
        <taxon>Betaproteobacteria</taxon>
        <taxon>Burkholderiales</taxon>
        <taxon>Oxalobacteraceae</taxon>
        <taxon>Telluria group</taxon>
        <taxon>Massilia</taxon>
    </lineage>
</organism>
<dbReference type="AlphaFoldDB" id="A0A430HCY4"/>
<name>A0A430HCY4_9BURK</name>
<protein>
    <submittedName>
        <fullName evidence="2">DUF3138 family protein</fullName>
    </submittedName>
</protein>
<dbReference type="SUPFAM" id="SSF56935">
    <property type="entry name" value="Porins"/>
    <property type="match status" value="1"/>
</dbReference>
<proteinExistence type="predicted"/>
<gene>
    <name evidence="2" type="ORF">EJB06_29790</name>
</gene>
<accession>A0A430HCY4</accession>
<evidence type="ECO:0000256" key="1">
    <source>
        <dbReference type="SAM" id="Coils"/>
    </source>
</evidence>
<evidence type="ECO:0000313" key="3">
    <source>
        <dbReference type="Proteomes" id="UP000278085"/>
    </source>
</evidence>
<dbReference type="RefSeq" id="WP_126077653.1">
    <property type="nucleotide sequence ID" value="NZ_CP051166.1"/>
</dbReference>
<dbReference type="Pfam" id="PF11336">
    <property type="entry name" value="DUF3138"/>
    <property type="match status" value="1"/>
</dbReference>
<comment type="caution">
    <text evidence="2">The sequence shown here is derived from an EMBL/GenBank/DDBJ whole genome shotgun (WGS) entry which is preliminary data.</text>
</comment>
<dbReference type="EMBL" id="RXLQ01000027">
    <property type="protein sequence ID" value="RSZ55374.1"/>
    <property type="molecule type" value="Genomic_DNA"/>
</dbReference>
<keyword evidence="3" id="KW-1185">Reference proteome</keyword>
<dbReference type="Proteomes" id="UP000278085">
    <property type="component" value="Unassembled WGS sequence"/>
</dbReference>